<evidence type="ECO:0000313" key="1">
    <source>
        <dbReference type="EMBL" id="QFS52376.1"/>
    </source>
</evidence>
<accession>A0A5P8WJP4</accession>
<proteinExistence type="predicted"/>
<dbReference type="RefSeq" id="WP_152592611.1">
    <property type="nucleotide sequence ID" value="NZ_CP045228.1"/>
</dbReference>
<dbReference type="KEGG" id="nsh:GXM_09870"/>
<dbReference type="EMBL" id="CP045228">
    <property type="protein sequence ID" value="QFS52376.1"/>
    <property type="molecule type" value="Genomic_DNA"/>
</dbReference>
<sequence>MDYSTESIEDLSWRLEEVKNKLFTLQDKIALESKSGADCTEEDTIQLKNLRTDCRNIVNTIEYIFASTGKEKLEKETDMICVFARGDIDADHSDIMEEYIAEAGQAGLSPERHVKFITKTYKYYSQNQVDIGFVLISKPLQTYLDTLEDTLL</sequence>
<reference evidence="1 2" key="1">
    <citation type="submission" date="2019-10" db="EMBL/GenBank/DDBJ databases">
        <title>Genomic and transcriptomic insights into the perfect genentic adaptation of a filamentous nitrogen-fixing cyanobacterium to rice fields.</title>
        <authorList>
            <person name="Chen Z."/>
        </authorList>
    </citation>
    <scope>NUCLEOTIDE SEQUENCE [LARGE SCALE GENOMIC DNA]</scope>
    <source>
        <strain evidence="1">CCNUC1</strain>
    </source>
</reference>
<protein>
    <submittedName>
        <fullName evidence="1">Uncharacterized protein</fullName>
    </submittedName>
</protein>
<dbReference type="Proteomes" id="UP000326678">
    <property type="component" value="Chromosome pGXM01"/>
</dbReference>
<evidence type="ECO:0000313" key="2">
    <source>
        <dbReference type="Proteomes" id="UP000326678"/>
    </source>
</evidence>
<dbReference type="AlphaFoldDB" id="A0A5P8WJP4"/>
<name>A0A5P8WJP4_9NOSO</name>
<organism evidence="1 2">
    <name type="scientific">Nostoc sphaeroides CCNUC1</name>
    <dbReference type="NCBI Taxonomy" id="2653204"/>
    <lineage>
        <taxon>Bacteria</taxon>
        <taxon>Bacillati</taxon>
        <taxon>Cyanobacteriota</taxon>
        <taxon>Cyanophyceae</taxon>
        <taxon>Nostocales</taxon>
        <taxon>Nostocaceae</taxon>
        <taxon>Nostoc</taxon>
    </lineage>
</organism>
<keyword evidence="2" id="KW-1185">Reference proteome</keyword>
<gene>
    <name evidence="1" type="ORF">GXM_09870</name>
</gene>